<evidence type="ECO:0000313" key="2">
    <source>
        <dbReference type="Proteomes" id="UP001501710"/>
    </source>
</evidence>
<dbReference type="Proteomes" id="UP001501710">
    <property type="component" value="Unassembled WGS sequence"/>
</dbReference>
<gene>
    <name evidence="1" type="ORF">GCM10022254_30770</name>
</gene>
<dbReference type="RefSeq" id="WP_344896450.1">
    <property type="nucleotide sequence ID" value="NZ_BAABAS010000006.1"/>
</dbReference>
<name>A0ABP8C1T4_9ACTN</name>
<proteinExistence type="predicted"/>
<dbReference type="EMBL" id="BAABAS010000006">
    <property type="protein sequence ID" value="GAA4232005.1"/>
    <property type="molecule type" value="Genomic_DNA"/>
</dbReference>
<protein>
    <submittedName>
        <fullName evidence="1">Uncharacterized protein</fullName>
    </submittedName>
</protein>
<keyword evidence="2" id="KW-1185">Reference proteome</keyword>
<reference evidence="2" key="1">
    <citation type="journal article" date="2019" name="Int. J. Syst. Evol. Microbiol.">
        <title>The Global Catalogue of Microorganisms (GCM) 10K type strain sequencing project: providing services to taxonomists for standard genome sequencing and annotation.</title>
        <authorList>
            <consortium name="The Broad Institute Genomics Platform"/>
            <consortium name="The Broad Institute Genome Sequencing Center for Infectious Disease"/>
            <person name="Wu L."/>
            <person name="Ma J."/>
        </authorList>
    </citation>
    <scope>NUCLEOTIDE SEQUENCE [LARGE SCALE GENOMIC DNA]</scope>
    <source>
        <strain evidence="2">JCM 17440</strain>
    </source>
</reference>
<comment type="caution">
    <text evidence="1">The sequence shown here is derived from an EMBL/GenBank/DDBJ whole genome shotgun (WGS) entry which is preliminary data.</text>
</comment>
<organism evidence="1 2">
    <name type="scientific">Actinomadura meridiana</name>
    <dbReference type="NCBI Taxonomy" id="559626"/>
    <lineage>
        <taxon>Bacteria</taxon>
        <taxon>Bacillati</taxon>
        <taxon>Actinomycetota</taxon>
        <taxon>Actinomycetes</taxon>
        <taxon>Streptosporangiales</taxon>
        <taxon>Thermomonosporaceae</taxon>
        <taxon>Actinomadura</taxon>
    </lineage>
</organism>
<accession>A0ABP8C1T4</accession>
<evidence type="ECO:0000313" key="1">
    <source>
        <dbReference type="EMBL" id="GAA4232005.1"/>
    </source>
</evidence>
<sequence>MILSKLDIPEDETCVEIYARLLAHLSDNGVTGVVTTWAPPIVHVLENGDFVVQGERVTDPKVRAQMAMPDNEDCVEVPMEALRALLEEADHEADDA</sequence>